<feature type="non-terminal residue" evidence="1">
    <location>
        <position position="95"/>
    </location>
</feature>
<accession>A0ABP0YCH6</accession>
<gene>
    <name evidence="1" type="ORF">CITCOLO1_LOCUS9578</name>
</gene>
<evidence type="ECO:0000313" key="2">
    <source>
        <dbReference type="Proteomes" id="UP001642487"/>
    </source>
</evidence>
<dbReference type="Proteomes" id="UP001642487">
    <property type="component" value="Chromosome 3"/>
</dbReference>
<sequence>SKISISISDFVILNERNSNLKIERSYRENELNKNLLIVVSFIIPFFRSFCPTTKFRLLSNAFGQMFVTSPNSSTFFWWIWSESETHWRPFHSAYF</sequence>
<dbReference type="EMBL" id="OZ021737">
    <property type="protein sequence ID" value="CAK9317667.1"/>
    <property type="molecule type" value="Genomic_DNA"/>
</dbReference>
<proteinExistence type="predicted"/>
<keyword evidence="2" id="KW-1185">Reference proteome</keyword>
<evidence type="ECO:0000313" key="1">
    <source>
        <dbReference type="EMBL" id="CAK9317667.1"/>
    </source>
</evidence>
<protein>
    <submittedName>
        <fullName evidence="1">Uncharacterized protein</fullName>
    </submittedName>
</protein>
<name>A0ABP0YCH6_9ROSI</name>
<reference evidence="1 2" key="1">
    <citation type="submission" date="2024-03" db="EMBL/GenBank/DDBJ databases">
        <authorList>
            <person name="Gkanogiannis A."/>
            <person name="Becerra Lopez-Lavalle L."/>
        </authorList>
    </citation>
    <scope>NUCLEOTIDE SEQUENCE [LARGE SCALE GENOMIC DNA]</scope>
</reference>
<organism evidence="1 2">
    <name type="scientific">Citrullus colocynthis</name>
    <name type="common">colocynth</name>
    <dbReference type="NCBI Taxonomy" id="252529"/>
    <lineage>
        <taxon>Eukaryota</taxon>
        <taxon>Viridiplantae</taxon>
        <taxon>Streptophyta</taxon>
        <taxon>Embryophyta</taxon>
        <taxon>Tracheophyta</taxon>
        <taxon>Spermatophyta</taxon>
        <taxon>Magnoliopsida</taxon>
        <taxon>eudicotyledons</taxon>
        <taxon>Gunneridae</taxon>
        <taxon>Pentapetalae</taxon>
        <taxon>rosids</taxon>
        <taxon>fabids</taxon>
        <taxon>Cucurbitales</taxon>
        <taxon>Cucurbitaceae</taxon>
        <taxon>Benincaseae</taxon>
        <taxon>Citrullus</taxon>
    </lineage>
</organism>